<keyword evidence="4 7" id="KW-1133">Transmembrane helix</keyword>
<reference evidence="9 10" key="1">
    <citation type="submission" date="2013-07" db="EMBL/GenBank/DDBJ databases">
        <title>Completed genome of Sphingomonas sanxanigenens NX02.</title>
        <authorList>
            <person name="Ma T."/>
            <person name="Huang H."/>
            <person name="Wu M."/>
            <person name="Li X."/>
            <person name="Li G."/>
        </authorList>
    </citation>
    <scope>NUCLEOTIDE SEQUENCE [LARGE SCALE GENOMIC DNA]</scope>
    <source>
        <strain evidence="9 10">NX02</strain>
    </source>
</reference>
<dbReference type="Proteomes" id="UP000018851">
    <property type="component" value="Chromosome"/>
</dbReference>
<dbReference type="PATRIC" id="fig|1123269.5.peg.1066"/>
<feature type="transmembrane region" description="Helical" evidence="7">
    <location>
        <begin position="130"/>
        <end position="151"/>
    </location>
</feature>
<feature type="transmembrane region" description="Helical" evidence="7">
    <location>
        <begin position="220"/>
        <end position="239"/>
    </location>
</feature>
<evidence type="ECO:0000256" key="1">
    <source>
        <dbReference type="ARBA" id="ARBA00004651"/>
    </source>
</evidence>
<evidence type="ECO:0000256" key="5">
    <source>
        <dbReference type="ARBA" id="ARBA00023136"/>
    </source>
</evidence>
<feature type="transmembrane region" description="Helical" evidence="7">
    <location>
        <begin position="157"/>
        <end position="177"/>
    </location>
</feature>
<dbReference type="HOGENOM" id="CLU_033863_9_0_5"/>
<evidence type="ECO:0000256" key="6">
    <source>
        <dbReference type="SAM" id="MobiDB-lite"/>
    </source>
</evidence>
<feature type="domain" description="EamA" evidence="8">
    <location>
        <begin position="8"/>
        <end position="145"/>
    </location>
</feature>
<dbReference type="InterPro" id="IPR000620">
    <property type="entry name" value="EamA_dom"/>
</dbReference>
<accession>W0A8M4</accession>
<protein>
    <recommendedName>
        <fullName evidence="8">EamA domain-containing protein</fullName>
    </recommendedName>
</protein>
<dbReference type="SUPFAM" id="SSF103481">
    <property type="entry name" value="Multidrug resistance efflux transporter EmrE"/>
    <property type="match status" value="2"/>
</dbReference>
<dbReference type="KEGG" id="ssan:NX02_05525"/>
<evidence type="ECO:0000313" key="9">
    <source>
        <dbReference type="EMBL" id="AHE52842.1"/>
    </source>
</evidence>
<keyword evidence="5 7" id="KW-0472">Membrane</keyword>
<feature type="transmembrane region" description="Helical" evidence="7">
    <location>
        <begin position="251"/>
        <end position="271"/>
    </location>
</feature>
<keyword evidence="10" id="KW-1185">Reference proteome</keyword>
<evidence type="ECO:0000256" key="3">
    <source>
        <dbReference type="ARBA" id="ARBA00022692"/>
    </source>
</evidence>
<dbReference type="PANTHER" id="PTHR32322">
    <property type="entry name" value="INNER MEMBRANE TRANSPORTER"/>
    <property type="match status" value="1"/>
</dbReference>
<organism evidence="9 10">
    <name type="scientific">Sphingomonas sanxanigenens DSM 19645 = NX02</name>
    <dbReference type="NCBI Taxonomy" id="1123269"/>
    <lineage>
        <taxon>Bacteria</taxon>
        <taxon>Pseudomonadati</taxon>
        <taxon>Pseudomonadota</taxon>
        <taxon>Alphaproteobacteria</taxon>
        <taxon>Sphingomonadales</taxon>
        <taxon>Sphingomonadaceae</taxon>
        <taxon>Sphingomonas</taxon>
    </lineage>
</organism>
<sequence length="326" mass="34115">MPRSWLITGYAMSAVGAMLFATKGVVVKLTYAHDVSVLALLALRMLLSTPVFVAVGIVEWRRRPVHERPGAKAIAAAAAVGMIGYHLSSWLDFEGLARLDAQSERLMLFTYPFLVILFGRLIFKRPFAPHAVLGALMSYAGIAAMFGGAPARLTDSALTGAAFVLTAAVSFALYQLFARELIVKCGAALFTAIAMSAAGLSLLAQFFLTHPVSELAVEASAWPLILTLALFATVVPAFLMSAGTARIGAQANAIIATLSPTVTILLAVMLLGEPFGWPEALGTVLVLSGVGLFMLVDAARTRRAAISAPPSPAAPPPSPGSSPPAR</sequence>
<dbReference type="Pfam" id="PF00892">
    <property type="entry name" value="EamA"/>
    <property type="match status" value="2"/>
</dbReference>
<evidence type="ECO:0000256" key="2">
    <source>
        <dbReference type="ARBA" id="ARBA00022475"/>
    </source>
</evidence>
<dbReference type="RefSeq" id="WP_025291135.1">
    <property type="nucleotide sequence ID" value="NZ_CP006644.1"/>
</dbReference>
<dbReference type="InterPro" id="IPR037185">
    <property type="entry name" value="EmrE-like"/>
</dbReference>
<feature type="compositionally biased region" description="Pro residues" evidence="6">
    <location>
        <begin position="309"/>
        <end position="326"/>
    </location>
</feature>
<feature type="transmembrane region" description="Helical" evidence="7">
    <location>
        <begin position="277"/>
        <end position="296"/>
    </location>
</feature>
<dbReference type="eggNOG" id="COG0697">
    <property type="taxonomic scope" value="Bacteria"/>
</dbReference>
<gene>
    <name evidence="9" type="ORF">NX02_05525</name>
</gene>
<keyword evidence="2" id="KW-1003">Cell membrane</keyword>
<name>W0A8M4_9SPHN</name>
<dbReference type="STRING" id="1123269.NX02_05525"/>
<evidence type="ECO:0000256" key="7">
    <source>
        <dbReference type="SAM" id="Phobius"/>
    </source>
</evidence>
<evidence type="ECO:0000313" key="10">
    <source>
        <dbReference type="Proteomes" id="UP000018851"/>
    </source>
</evidence>
<dbReference type="EMBL" id="CP006644">
    <property type="protein sequence ID" value="AHE52842.1"/>
    <property type="molecule type" value="Genomic_DNA"/>
</dbReference>
<feature type="region of interest" description="Disordered" evidence="6">
    <location>
        <begin position="306"/>
        <end position="326"/>
    </location>
</feature>
<feature type="transmembrane region" description="Helical" evidence="7">
    <location>
        <begin position="189"/>
        <end position="208"/>
    </location>
</feature>
<dbReference type="AlphaFoldDB" id="W0A8M4"/>
<feature type="transmembrane region" description="Helical" evidence="7">
    <location>
        <begin position="107"/>
        <end position="123"/>
    </location>
</feature>
<comment type="subcellular location">
    <subcellularLocation>
        <location evidence="1">Cell membrane</location>
        <topology evidence="1">Multi-pass membrane protein</topology>
    </subcellularLocation>
</comment>
<evidence type="ECO:0000259" key="8">
    <source>
        <dbReference type="Pfam" id="PF00892"/>
    </source>
</evidence>
<dbReference type="GO" id="GO:0005886">
    <property type="term" value="C:plasma membrane"/>
    <property type="evidence" value="ECO:0007669"/>
    <property type="project" value="UniProtKB-SubCell"/>
</dbReference>
<dbReference type="InterPro" id="IPR050638">
    <property type="entry name" value="AA-Vitamin_Transporters"/>
</dbReference>
<proteinExistence type="predicted"/>
<dbReference type="PANTHER" id="PTHR32322:SF18">
    <property type="entry name" value="S-ADENOSYLMETHIONINE_S-ADENOSYLHOMOCYSTEINE TRANSPORTER"/>
    <property type="match status" value="1"/>
</dbReference>
<keyword evidence="3 7" id="KW-0812">Transmembrane</keyword>
<feature type="transmembrane region" description="Helical" evidence="7">
    <location>
        <begin position="70"/>
        <end position="87"/>
    </location>
</feature>
<evidence type="ECO:0000256" key="4">
    <source>
        <dbReference type="ARBA" id="ARBA00022989"/>
    </source>
</evidence>
<feature type="transmembrane region" description="Helical" evidence="7">
    <location>
        <begin position="37"/>
        <end position="58"/>
    </location>
</feature>
<feature type="transmembrane region" description="Helical" evidence="7">
    <location>
        <begin position="7"/>
        <end position="31"/>
    </location>
</feature>
<feature type="domain" description="EamA" evidence="8">
    <location>
        <begin position="159"/>
        <end position="293"/>
    </location>
</feature>